<feature type="region of interest" description="Disordered" evidence="2">
    <location>
        <begin position="100"/>
        <end position="302"/>
    </location>
</feature>
<reference evidence="4 5" key="1">
    <citation type="journal article" date="2018" name="Sci. Rep.">
        <title>Comparative genomics provides insights into the lifestyle and reveals functional heterogeneity of dark septate endophytic fungi.</title>
        <authorList>
            <person name="Knapp D.G."/>
            <person name="Nemeth J.B."/>
            <person name="Barry K."/>
            <person name="Hainaut M."/>
            <person name="Henrissat B."/>
            <person name="Johnson J."/>
            <person name="Kuo A."/>
            <person name="Lim J.H.P."/>
            <person name="Lipzen A."/>
            <person name="Nolan M."/>
            <person name="Ohm R.A."/>
            <person name="Tamas L."/>
            <person name="Grigoriev I.V."/>
            <person name="Spatafora J.W."/>
            <person name="Nagy L.G."/>
            <person name="Kovacs G.M."/>
        </authorList>
    </citation>
    <scope>NUCLEOTIDE SEQUENCE [LARGE SCALE GENOMIC DNA]</scope>
    <source>
        <strain evidence="4 5">DSE2036</strain>
    </source>
</reference>
<feature type="compositionally biased region" description="Polar residues" evidence="2">
    <location>
        <begin position="106"/>
        <end position="116"/>
    </location>
</feature>
<feature type="region of interest" description="Disordered" evidence="2">
    <location>
        <begin position="1"/>
        <end position="61"/>
    </location>
</feature>
<dbReference type="SUPFAM" id="SSF57850">
    <property type="entry name" value="RING/U-box"/>
    <property type="match status" value="1"/>
</dbReference>
<feature type="compositionally biased region" description="Basic and acidic residues" evidence="2">
    <location>
        <begin position="242"/>
        <end position="258"/>
    </location>
</feature>
<proteinExistence type="predicted"/>
<feature type="compositionally biased region" description="Polar residues" evidence="2">
    <location>
        <begin position="227"/>
        <end position="239"/>
    </location>
</feature>
<dbReference type="InterPro" id="IPR001841">
    <property type="entry name" value="Znf_RING"/>
</dbReference>
<feature type="domain" description="RING-type" evidence="3">
    <location>
        <begin position="350"/>
        <end position="405"/>
    </location>
</feature>
<dbReference type="GO" id="GO:0008270">
    <property type="term" value="F:zinc ion binding"/>
    <property type="evidence" value="ECO:0007669"/>
    <property type="project" value="UniProtKB-KW"/>
</dbReference>
<keyword evidence="5" id="KW-1185">Reference proteome</keyword>
<evidence type="ECO:0000313" key="4">
    <source>
        <dbReference type="EMBL" id="PVI05994.1"/>
    </source>
</evidence>
<accession>A0A2V1E8M4</accession>
<name>A0A2V1E8M4_9PLEO</name>
<dbReference type="Pfam" id="PF13639">
    <property type="entry name" value="zf-RING_2"/>
    <property type="match status" value="1"/>
</dbReference>
<evidence type="ECO:0000259" key="3">
    <source>
        <dbReference type="PROSITE" id="PS50089"/>
    </source>
</evidence>
<dbReference type="Proteomes" id="UP000244855">
    <property type="component" value="Unassembled WGS sequence"/>
</dbReference>
<keyword evidence="1" id="KW-0862">Zinc</keyword>
<feature type="compositionally biased region" description="Low complexity" evidence="2">
    <location>
        <begin position="152"/>
        <end position="188"/>
    </location>
</feature>
<dbReference type="STRING" id="97972.A0A2V1E8M4"/>
<dbReference type="PROSITE" id="PS50089">
    <property type="entry name" value="ZF_RING_2"/>
    <property type="match status" value="1"/>
</dbReference>
<dbReference type="AlphaFoldDB" id="A0A2V1E8M4"/>
<protein>
    <recommendedName>
        <fullName evidence="3">RING-type domain-containing protein</fullName>
    </recommendedName>
</protein>
<sequence>MADYNLTGPLRNHGPLSNPPPPMQPQDPETLTPSYLNYNPPPTHNNHDPPPTFPQLPSHYRTQLPESPMYAAYLSNRLPFPVYGASRTAGFYAPAPGGMFQHRTEGAQSSNPNPTHLPNPYLQTHPYLDSPPYLPPARPSATDDPPQPNPPRQNTMHSVSPPPQSQWLPSSIPDFYRHSSSSSASTASLRPFQPINVATPPPSTADGRPMRSGPINMEFRHPYGLTRPTQNQRPPTHTSRIPGRESAEPSFRRPERSMSPRTSHRRSFDRYSTDLSTADSSAESDEPHTPSHRSSRRRIGDATDDTQYRMLMMANRQDPNVPSTQQIQQLKDRLIRYVRSELEEGTSTACDICQKDYSKTLVQPSEDAEVAVKLPCKHVFGEHCMHTWFDTCKTHKNKVTCPMCRTLLIQPSRRRQQLMQVLSQAGYQGVDGMLFREHRRVIETLVGRDLEGDFAHP</sequence>
<dbReference type="OrthoDB" id="8062037at2759"/>
<evidence type="ECO:0000313" key="5">
    <source>
        <dbReference type="Proteomes" id="UP000244855"/>
    </source>
</evidence>
<feature type="compositionally biased region" description="Pro residues" evidence="2">
    <location>
        <begin position="39"/>
        <end position="54"/>
    </location>
</feature>
<evidence type="ECO:0000256" key="2">
    <source>
        <dbReference type="SAM" id="MobiDB-lite"/>
    </source>
</evidence>
<organism evidence="4 5">
    <name type="scientific">Periconia macrospinosa</name>
    <dbReference type="NCBI Taxonomy" id="97972"/>
    <lineage>
        <taxon>Eukaryota</taxon>
        <taxon>Fungi</taxon>
        <taxon>Dikarya</taxon>
        <taxon>Ascomycota</taxon>
        <taxon>Pezizomycotina</taxon>
        <taxon>Dothideomycetes</taxon>
        <taxon>Pleosporomycetidae</taxon>
        <taxon>Pleosporales</taxon>
        <taxon>Massarineae</taxon>
        <taxon>Periconiaceae</taxon>
        <taxon>Periconia</taxon>
    </lineage>
</organism>
<dbReference type="EMBL" id="KZ805311">
    <property type="protein sequence ID" value="PVI05994.1"/>
    <property type="molecule type" value="Genomic_DNA"/>
</dbReference>
<dbReference type="Gene3D" id="3.30.40.10">
    <property type="entry name" value="Zinc/RING finger domain, C3HC4 (zinc finger)"/>
    <property type="match status" value="1"/>
</dbReference>
<keyword evidence="1" id="KW-0863">Zinc-finger</keyword>
<evidence type="ECO:0000256" key="1">
    <source>
        <dbReference type="PROSITE-ProRule" id="PRU00175"/>
    </source>
</evidence>
<keyword evidence="1" id="KW-0479">Metal-binding</keyword>
<gene>
    <name evidence="4" type="ORF">DM02DRAFT_650285</name>
</gene>
<dbReference type="InterPro" id="IPR013083">
    <property type="entry name" value="Znf_RING/FYVE/PHD"/>
</dbReference>